<name>A0AAW0MFM7_9GOBI</name>
<keyword evidence="3" id="KW-1185">Reference proteome</keyword>
<dbReference type="AlphaFoldDB" id="A0AAW0MFM7"/>
<evidence type="ECO:0000256" key="1">
    <source>
        <dbReference type="SAM" id="MobiDB-lite"/>
    </source>
</evidence>
<organism evidence="2 3">
    <name type="scientific">Mugilogobius chulae</name>
    <name type="common">yellowstripe goby</name>
    <dbReference type="NCBI Taxonomy" id="88201"/>
    <lineage>
        <taxon>Eukaryota</taxon>
        <taxon>Metazoa</taxon>
        <taxon>Chordata</taxon>
        <taxon>Craniata</taxon>
        <taxon>Vertebrata</taxon>
        <taxon>Euteleostomi</taxon>
        <taxon>Actinopterygii</taxon>
        <taxon>Neopterygii</taxon>
        <taxon>Teleostei</taxon>
        <taxon>Neoteleostei</taxon>
        <taxon>Acanthomorphata</taxon>
        <taxon>Gobiaria</taxon>
        <taxon>Gobiiformes</taxon>
        <taxon>Gobioidei</taxon>
        <taxon>Gobiidae</taxon>
        <taxon>Gobionellinae</taxon>
        <taxon>Mugilogobius</taxon>
    </lineage>
</organism>
<feature type="region of interest" description="Disordered" evidence="1">
    <location>
        <begin position="1"/>
        <end position="26"/>
    </location>
</feature>
<sequence length="119" mass="12528">MPENSGRTTAFYRTPAGPPLPRSPISAVPPCFPDWGARTQPGLGQRALHEPAASAQPCPGALIAPGDAPGKVTRLPLPAAPATATECEESPWRRRSSFEPVMPELPLNLDDADLPVSLV</sequence>
<accession>A0AAW0MFM7</accession>
<comment type="caution">
    <text evidence="2">The sequence shown here is derived from an EMBL/GenBank/DDBJ whole genome shotgun (WGS) entry which is preliminary data.</text>
</comment>
<evidence type="ECO:0000313" key="3">
    <source>
        <dbReference type="Proteomes" id="UP001460270"/>
    </source>
</evidence>
<evidence type="ECO:0000313" key="2">
    <source>
        <dbReference type="EMBL" id="KAK7877566.1"/>
    </source>
</evidence>
<dbReference type="EMBL" id="JBBPFD010000685">
    <property type="protein sequence ID" value="KAK7877566.1"/>
    <property type="molecule type" value="Genomic_DNA"/>
</dbReference>
<gene>
    <name evidence="2" type="ORF">WMY93_031723</name>
</gene>
<protein>
    <submittedName>
        <fullName evidence="2">Uncharacterized protein</fullName>
    </submittedName>
</protein>
<dbReference type="Proteomes" id="UP001460270">
    <property type="component" value="Unassembled WGS sequence"/>
</dbReference>
<reference evidence="3" key="1">
    <citation type="submission" date="2024-04" db="EMBL/GenBank/DDBJ databases">
        <title>Salinicola lusitanus LLJ914,a marine bacterium isolated from the Okinawa Trough.</title>
        <authorList>
            <person name="Li J."/>
        </authorList>
    </citation>
    <scope>NUCLEOTIDE SEQUENCE [LARGE SCALE GENOMIC DNA]</scope>
</reference>
<proteinExistence type="predicted"/>